<dbReference type="PANTHER" id="PTHR48081:SF13">
    <property type="entry name" value="ALPHA_BETA HYDROLASE"/>
    <property type="match status" value="1"/>
</dbReference>
<name>A0A426DCL2_9FIRM</name>
<comment type="caution">
    <text evidence="3">The sequence shown here is derived from an EMBL/GenBank/DDBJ whole genome shotgun (WGS) entry which is preliminary data.</text>
</comment>
<dbReference type="InterPro" id="IPR049492">
    <property type="entry name" value="BD-FAE-like_dom"/>
</dbReference>
<evidence type="ECO:0000256" key="1">
    <source>
        <dbReference type="ARBA" id="ARBA00022801"/>
    </source>
</evidence>
<dbReference type="AlphaFoldDB" id="A0A426DCL2"/>
<dbReference type="GO" id="GO:0016787">
    <property type="term" value="F:hydrolase activity"/>
    <property type="evidence" value="ECO:0007669"/>
    <property type="project" value="UniProtKB-KW"/>
</dbReference>
<gene>
    <name evidence="3" type="ORF">EBB54_03040</name>
</gene>
<reference evidence="3" key="1">
    <citation type="submission" date="2018-10" db="EMBL/GenBank/DDBJ databases">
        <title>Schaedlerella arabinophila gen. nov. sp. nov., isolated from the mouse intestinal tract and comparative analysis with the genome of the closely related altered Schaedler flora strain ASF502.</title>
        <authorList>
            <person name="Miyake S."/>
            <person name="Soh M."/>
            <person name="Seedorf H."/>
        </authorList>
    </citation>
    <scope>NUCLEOTIDE SEQUENCE [LARGE SCALE GENOMIC DNA]</scope>
    <source>
        <strain evidence="3">DSM 106076</strain>
    </source>
</reference>
<dbReference type="InterPro" id="IPR050300">
    <property type="entry name" value="GDXG_lipolytic_enzyme"/>
</dbReference>
<evidence type="ECO:0000259" key="2">
    <source>
        <dbReference type="Pfam" id="PF20434"/>
    </source>
</evidence>
<accession>A0A426DCL2</accession>
<dbReference type="Proteomes" id="UP000274920">
    <property type="component" value="Unassembled WGS sequence"/>
</dbReference>
<proteinExistence type="predicted"/>
<protein>
    <recommendedName>
        <fullName evidence="2">BD-FAE-like domain-containing protein</fullName>
    </recommendedName>
</protein>
<dbReference type="InterPro" id="IPR029058">
    <property type="entry name" value="AB_hydrolase_fold"/>
</dbReference>
<sequence length="148" mass="16867">MDWGDSSGGHTILMSALTMEQMYNDEDGELNIKGFIDFYGPTDLLSIRRQSETQDHTSAKSPVGMLLGGYPLDDRLELAKTASPVHYIEQAKEVRPVLIMHGDKDEIVPFEQSLQFYEKMRAYGKDVRFYAGKFIYRHICDILVKNIG</sequence>
<dbReference type="EMBL" id="RHJS01000002">
    <property type="protein sequence ID" value="RRK30464.1"/>
    <property type="molecule type" value="Genomic_DNA"/>
</dbReference>
<evidence type="ECO:0000313" key="3">
    <source>
        <dbReference type="EMBL" id="RRK30464.1"/>
    </source>
</evidence>
<organism evidence="3 4">
    <name type="scientific">Schaedlerella arabinosiphila</name>
    <dbReference type="NCBI Taxonomy" id="2044587"/>
    <lineage>
        <taxon>Bacteria</taxon>
        <taxon>Bacillati</taxon>
        <taxon>Bacillota</taxon>
        <taxon>Clostridia</taxon>
        <taxon>Lachnospirales</taxon>
        <taxon>Lachnospiraceae</taxon>
        <taxon>Schaedlerella</taxon>
    </lineage>
</organism>
<dbReference type="PANTHER" id="PTHR48081">
    <property type="entry name" value="AB HYDROLASE SUPERFAMILY PROTEIN C4A8.06C"/>
    <property type="match status" value="1"/>
</dbReference>
<evidence type="ECO:0000313" key="4">
    <source>
        <dbReference type="Proteomes" id="UP000274920"/>
    </source>
</evidence>
<feature type="domain" description="BD-FAE-like" evidence="2">
    <location>
        <begin position="3"/>
        <end position="120"/>
    </location>
</feature>
<keyword evidence="4" id="KW-1185">Reference proteome</keyword>
<dbReference type="Pfam" id="PF20434">
    <property type="entry name" value="BD-FAE"/>
    <property type="match status" value="1"/>
</dbReference>
<dbReference type="RefSeq" id="WP_125126286.1">
    <property type="nucleotide sequence ID" value="NZ_RHJS01000002.1"/>
</dbReference>
<keyword evidence="1" id="KW-0378">Hydrolase</keyword>
<dbReference type="SUPFAM" id="SSF53474">
    <property type="entry name" value="alpha/beta-Hydrolases"/>
    <property type="match status" value="1"/>
</dbReference>
<dbReference type="Gene3D" id="3.40.50.1820">
    <property type="entry name" value="alpha/beta hydrolase"/>
    <property type="match status" value="1"/>
</dbReference>